<dbReference type="AlphaFoldDB" id="A0A2I0LBT9"/>
<keyword evidence="1" id="KW-0472">Membrane</keyword>
<proteinExistence type="predicted"/>
<feature type="transmembrane region" description="Helical" evidence="1">
    <location>
        <begin position="42"/>
        <end position="61"/>
    </location>
</feature>
<feature type="transmembrane region" description="Helical" evidence="1">
    <location>
        <begin position="12"/>
        <end position="30"/>
    </location>
</feature>
<evidence type="ECO:0000256" key="1">
    <source>
        <dbReference type="SAM" id="Phobius"/>
    </source>
</evidence>
<reference evidence="2 3" key="1">
    <citation type="submission" date="2017-11" db="EMBL/GenBank/DDBJ databases">
        <title>De-novo sequencing of pomegranate (Punica granatum L.) genome.</title>
        <authorList>
            <person name="Akparov Z."/>
            <person name="Amiraslanov A."/>
            <person name="Hajiyeva S."/>
            <person name="Abbasov M."/>
            <person name="Kaur K."/>
            <person name="Hamwieh A."/>
            <person name="Solovyev V."/>
            <person name="Salamov A."/>
            <person name="Braich B."/>
            <person name="Kosarev P."/>
            <person name="Mahmoud A."/>
            <person name="Hajiyev E."/>
            <person name="Babayeva S."/>
            <person name="Izzatullayeva V."/>
            <person name="Mammadov A."/>
            <person name="Mammadov A."/>
            <person name="Sharifova S."/>
            <person name="Ojaghi J."/>
            <person name="Eynullazada K."/>
            <person name="Bayramov B."/>
            <person name="Abdulazimova A."/>
            <person name="Shahmuradov I."/>
        </authorList>
    </citation>
    <scope>NUCLEOTIDE SEQUENCE [LARGE SCALE GENOMIC DNA]</scope>
    <source>
        <strain evidence="3">cv. AG2017</strain>
        <tissue evidence="2">Leaf</tissue>
    </source>
</reference>
<sequence length="97" mass="10766">MEMFVDGHLVAGALSPWGMLLGSFELILAYDRSIRMRYGWGSIWALVHIHWMCILLNASMLPELQAAPMAIRRGEMKAPTAATTSPDELFSPCPFVA</sequence>
<protein>
    <submittedName>
        <fullName evidence="2">Uncharacterized protein</fullName>
    </submittedName>
</protein>
<gene>
    <name evidence="2" type="ORF">CRG98_001481</name>
</gene>
<dbReference type="Proteomes" id="UP000233551">
    <property type="component" value="Unassembled WGS sequence"/>
</dbReference>
<comment type="caution">
    <text evidence="2">The sequence shown here is derived from an EMBL/GenBank/DDBJ whole genome shotgun (WGS) entry which is preliminary data.</text>
</comment>
<evidence type="ECO:0000313" key="3">
    <source>
        <dbReference type="Proteomes" id="UP000233551"/>
    </source>
</evidence>
<keyword evidence="1" id="KW-0812">Transmembrane</keyword>
<accession>A0A2I0LBT9</accession>
<evidence type="ECO:0000313" key="2">
    <source>
        <dbReference type="EMBL" id="PKI78153.1"/>
    </source>
</evidence>
<organism evidence="2 3">
    <name type="scientific">Punica granatum</name>
    <name type="common">Pomegranate</name>
    <dbReference type="NCBI Taxonomy" id="22663"/>
    <lineage>
        <taxon>Eukaryota</taxon>
        <taxon>Viridiplantae</taxon>
        <taxon>Streptophyta</taxon>
        <taxon>Embryophyta</taxon>
        <taxon>Tracheophyta</taxon>
        <taxon>Spermatophyta</taxon>
        <taxon>Magnoliopsida</taxon>
        <taxon>eudicotyledons</taxon>
        <taxon>Gunneridae</taxon>
        <taxon>Pentapetalae</taxon>
        <taxon>rosids</taxon>
        <taxon>malvids</taxon>
        <taxon>Myrtales</taxon>
        <taxon>Lythraceae</taxon>
        <taxon>Punica</taxon>
    </lineage>
</organism>
<keyword evidence="3" id="KW-1185">Reference proteome</keyword>
<dbReference type="EMBL" id="PGOL01000060">
    <property type="protein sequence ID" value="PKI78153.1"/>
    <property type="molecule type" value="Genomic_DNA"/>
</dbReference>
<name>A0A2I0LBT9_PUNGR</name>
<keyword evidence="1" id="KW-1133">Transmembrane helix</keyword>